<evidence type="ECO:0000256" key="2">
    <source>
        <dbReference type="PROSITE-ProRule" id="PRU00325"/>
    </source>
</evidence>
<keyword evidence="7" id="KW-1185">Reference proteome</keyword>
<dbReference type="PROSITE" id="PS51192">
    <property type="entry name" value="HELICASE_ATP_BIND_1"/>
    <property type="match status" value="1"/>
</dbReference>
<dbReference type="RefSeq" id="WP_161896999.1">
    <property type="nucleotide sequence ID" value="NZ_BJOV01000005.1"/>
</dbReference>
<reference evidence="7" key="1">
    <citation type="submission" date="2019-06" db="EMBL/GenBank/DDBJ databases">
        <title>Gordonia isolated from sludge of a wastewater treatment plant.</title>
        <authorList>
            <person name="Tamura T."/>
            <person name="Aoyama K."/>
            <person name="Kang Y."/>
            <person name="Saito S."/>
            <person name="Akiyama N."/>
            <person name="Yazawa K."/>
            <person name="Gonoi T."/>
            <person name="Mikami Y."/>
        </authorList>
    </citation>
    <scope>NUCLEOTIDE SEQUENCE [LARGE SCALE GENOMIC DNA]</scope>
    <source>
        <strain evidence="7">NBRC 107696</strain>
    </source>
</reference>
<organism evidence="6 7">
    <name type="scientific">Gordonia spumicola</name>
    <dbReference type="NCBI Taxonomy" id="589161"/>
    <lineage>
        <taxon>Bacteria</taxon>
        <taxon>Bacillati</taxon>
        <taxon>Actinomycetota</taxon>
        <taxon>Actinomycetes</taxon>
        <taxon>Mycobacteriales</taxon>
        <taxon>Gordoniaceae</taxon>
        <taxon>Gordonia</taxon>
    </lineage>
</organism>
<evidence type="ECO:0000313" key="6">
    <source>
        <dbReference type="EMBL" id="GEE03493.1"/>
    </source>
</evidence>
<feature type="domain" description="Helicase ATP-binding" evidence="4">
    <location>
        <begin position="665"/>
        <end position="827"/>
    </location>
</feature>
<dbReference type="InterPro" id="IPR001650">
    <property type="entry name" value="Helicase_C-like"/>
</dbReference>
<dbReference type="GO" id="GO:0004386">
    <property type="term" value="F:helicase activity"/>
    <property type="evidence" value="ECO:0007669"/>
    <property type="project" value="UniProtKB-KW"/>
</dbReference>
<evidence type="ECO:0000259" key="5">
    <source>
        <dbReference type="PROSITE" id="PS51194"/>
    </source>
</evidence>
<feature type="domain" description="SWIM-type" evidence="3">
    <location>
        <begin position="61"/>
        <end position="95"/>
    </location>
</feature>
<keyword evidence="6" id="KW-0547">Nucleotide-binding</keyword>
<dbReference type="PROSITE" id="PS51194">
    <property type="entry name" value="HELICASE_CTER"/>
    <property type="match status" value="1"/>
</dbReference>
<name>A0A7I9VEF2_9ACTN</name>
<dbReference type="AlphaFoldDB" id="A0A7I9VEF2"/>
<evidence type="ECO:0000313" key="7">
    <source>
        <dbReference type="Proteomes" id="UP000444960"/>
    </source>
</evidence>
<dbReference type="InterPro" id="IPR000330">
    <property type="entry name" value="SNF2_N"/>
</dbReference>
<dbReference type="SMART" id="SM00490">
    <property type="entry name" value="HELICc"/>
    <property type="match status" value="1"/>
</dbReference>
<accession>A0A7I9VEF2</accession>
<dbReference type="InterPro" id="IPR027417">
    <property type="entry name" value="P-loop_NTPase"/>
</dbReference>
<dbReference type="InterPro" id="IPR007527">
    <property type="entry name" value="Znf_SWIM"/>
</dbReference>
<dbReference type="Gene3D" id="3.40.50.10810">
    <property type="entry name" value="Tandem AAA-ATPase domain"/>
    <property type="match status" value="1"/>
</dbReference>
<keyword evidence="6" id="KW-0067">ATP-binding</keyword>
<protein>
    <submittedName>
        <fullName evidence="6">DNA helicase</fullName>
    </submittedName>
</protein>
<dbReference type="Pfam" id="PF00271">
    <property type="entry name" value="Helicase_C"/>
    <property type="match status" value="1"/>
</dbReference>
<dbReference type="PANTHER" id="PTHR10799">
    <property type="entry name" value="SNF2/RAD54 HELICASE FAMILY"/>
    <property type="match status" value="1"/>
</dbReference>
<dbReference type="EMBL" id="BJOV01000005">
    <property type="protein sequence ID" value="GEE03493.1"/>
    <property type="molecule type" value="Genomic_DNA"/>
</dbReference>
<keyword evidence="1" id="KW-0378">Hydrolase</keyword>
<keyword evidence="6" id="KW-0347">Helicase</keyword>
<dbReference type="Proteomes" id="UP000444960">
    <property type="component" value="Unassembled WGS sequence"/>
</dbReference>
<evidence type="ECO:0000259" key="3">
    <source>
        <dbReference type="PROSITE" id="PS50966"/>
    </source>
</evidence>
<keyword evidence="2" id="KW-0863">Zinc-finger</keyword>
<feature type="domain" description="Helicase C-terminal" evidence="5">
    <location>
        <begin position="952"/>
        <end position="1105"/>
    </location>
</feature>
<dbReference type="GO" id="GO:0008270">
    <property type="term" value="F:zinc ion binding"/>
    <property type="evidence" value="ECO:0007669"/>
    <property type="project" value="UniProtKB-KW"/>
</dbReference>
<dbReference type="CDD" id="cd18793">
    <property type="entry name" value="SF2_C_SNF"/>
    <property type="match status" value="1"/>
</dbReference>
<dbReference type="InterPro" id="IPR038718">
    <property type="entry name" value="SNF2-like_sf"/>
</dbReference>
<dbReference type="OrthoDB" id="9760715at2"/>
<dbReference type="GO" id="GO:0016787">
    <property type="term" value="F:hydrolase activity"/>
    <property type="evidence" value="ECO:0007669"/>
    <property type="project" value="UniProtKB-KW"/>
</dbReference>
<keyword evidence="2" id="KW-0862">Zinc</keyword>
<dbReference type="Pfam" id="PF00176">
    <property type="entry name" value="SNF2-rel_dom"/>
    <property type="match status" value="1"/>
</dbReference>
<dbReference type="PROSITE" id="PS50966">
    <property type="entry name" value="ZF_SWIM"/>
    <property type="match status" value="1"/>
</dbReference>
<evidence type="ECO:0000259" key="4">
    <source>
        <dbReference type="PROSITE" id="PS51192"/>
    </source>
</evidence>
<proteinExistence type="predicted"/>
<dbReference type="InterPro" id="IPR049730">
    <property type="entry name" value="SNF2/RAD54-like_C"/>
</dbReference>
<dbReference type="Gene3D" id="3.40.50.300">
    <property type="entry name" value="P-loop containing nucleotide triphosphate hydrolases"/>
    <property type="match status" value="1"/>
</dbReference>
<gene>
    <name evidence="6" type="ORF">nbrc107696_39390</name>
</gene>
<dbReference type="GO" id="GO:0005524">
    <property type="term" value="F:ATP binding"/>
    <property type="evidence" value="ECO:0007669"/>
    <property type="project" value="InterPro"/>
</dbReference>
<sequence>MTRPAWTTDQIDTILAVFDTATLRRARDYASNGMITDIEWIGTTVTGSSEGSAGRRYSCKVTVVGDGPRPRVVASCSCPVAVNCKHCAALMIAATLDSAPVRAYEPTTMELSRWRTLVDEIRTPTTSHRPGAEIATRLQFSDVRTTSATSIQVRILALGQSGRWVTSRLTWRKLLAGSVDENVPCLEGLTTLAGILAASRGNTAGSEQMSLMYAPALVWPVLADLHAAGMEFTFARSYQPDRPVDMDTPITAGLRVRPSGSGVDVDLQLTVDGRDVSMQAARRHLIGRPRAHGLAVDAGDVVHLRPLPPMTPSEAMMLSSGLPLRVDAGDVDDFREALATIAPEREIIVAPDAFPAATVTGPFPVLHVDTSQRTAAWRFGYDADGTLLEYPVNSRGEGRYRRLDLEARLWVGLRRELEAVARIGDRWVEHAAERVQNDLPRWRGDYKRYNRMYAVLRQLQGGSTVQAAFESLPVDYHTIKVRFTEIGLAVLCAEVAPAIAESGGVRVDVVGDAPTFRRIDEAPTLHFSGDATTDWFDLEVSLDVDGHRIPLPKVIAALTLGETHMVTDDGAYFSLDVAELATLRDRLEEAREMGELDGDRASSNSLNATLWDELLELGVVDEQLAAWRERMSGLARATPPEPIEPPAGLHAELRPYQRDGLDWLSFLWDNGLGGVLADDMGLGKTVQTLAVMQRAVDADPDARFLVVAPTSVISNWAAEVRRFVPGLDVVTVTSTQKRAGAPLADRVAGARVVVTSYALLRLDVEAFRAVAWSGAVFDEAQFLKNHNAKTHQAARLLDAPFKLAITGTPMENRVMELWSLVSVVAPGLYPSPLLFKDHFAGPIESGQAPEKLELLRRRLRPIMLRRTKGQVLTDLPEKQEQVLHLELEPAHRKVYDTHLARHRQEMLGLLDDFDGNRIQILRALTRLRQLSLHPGLVDDEHGAVKSAKIEYLAEQLPILLDEGHSALVFSSFTGFLKLVAARLDKAGIAYSYIDGSTPVTRRGEQITEFTSGSTRVFLISLKAGGFGLNLTAADYCFLADPWWNPAAEAQAVDRAHRIGQHRAVTVYRMASVDTIEDKVLELQNRKRELFSALIDEGEAFSGAVSADDVRALFA</sequence>
<dbReference type="SMART" id="SM00487">
    <property type="entry name" value="DEXDc"/>
    <property type="match status" value="1"/>
</dbReference>
<evidence type="ECO:0000256" key="1">
    <source>
        <dbReference type="ARBA" id="ARBA00022801"/>
    </source>
</evidence>
<dbReference type="SUPFAM" id="SSF52540">
    <property type="entry name" value="P-loop containing nucleoside triphosphate hydrolases"/>
    <property type="match status" value="2"/>
</dbReference>
<dbReference type="InterPro" id="IPR014001">
    <property type="entry name" value="Helicase_ATP-bd"/>
</dbReference>
<comment type="caution">
    <text evidence="6">The sequence shown here is derived from an EMBL/GenBank/DDBJ whole genome shotgun (WGS) entry which is preliminary data.</text>
</comment>
<keyword evidence="2" id="KW-0479">Metal-binding</keyword>